<proteinExistence type="predicted"/>
<dbReference type="OrthoDB" id="9899992at2"/>
<comment type="caution">
    <text evidence="1">The sequence shown here is derived from an EMBL/GenBank/DDBJ whole genome shotgun (WGS) entry which is preliminary data.</text>
</comment>
<sequence>MAHSIRIDLEIPSASGLERNLAIHDLRDFAEELSLTLGELGSLPMEQADASVDHVIIGAIKTRNVRRCRAHVEKLNEKKYRLRVTITEQSSSKS</sequence>
<dbReference type="AlphaFoldDB" id="A0A0R3LP59"/>
<reference evidence="1 2" key="1">
    <citation type="submission" date="2014-03" db="EMBL/GenBank/DDBJ databases">
        <title>Bradyrhizobium valentinum sp. nov., isolated from effective nodules of Lupinus mariae-josephae, a lupine endemic of basic-lime soils in Eastern Spain.</title>
        <authorList>
            <person name="Duran D."/>
            <person name="Rey L."/>
            <person name="Navarro A."/>
            <person name="Busquets A."/>
            <person name="Imperial J."/>
            <person name="Ruiz-Argueso T."/>
        </authorList>
    </citation>
    <scope>NUCLEOTIDE SEQUENCE [LARGE SCALE GENOMIC DNA]</scope>
    <source>
        <strain evidence="1 2">LmjM3</strain>
    </source>
</reference>
<dbReference type="RefSeq" id="WP_156438014.1">
    <property type="nucleotide sequence ID" value="NZ_LLXX01000025.1"/>
</dbReference>
<keyword evidence="2" id="KW-1185">Reference proteome</keyword>
<evidence type="ECO:0000313" key="1">
    <source>
        <dbReference type="EMBL" id="KRR12787.1"/>
    </source>
</evidence>
<name>A0A0R3LP59_9BRAD</name>
<accession>A0A0R3LP59</accession>
<gene>
    <name evidence="1" type="ORF">CP49_09020</name>
</gene>
<dbReference type="EMBL" id="LLXX01000025">
    <property type="protein sequence ID" value="KRR12787.1"/>
    <property type="molecule type" value="Genomic_DNA"/>
</dbReference>
<protein>
    <submittedName>
        <fullName evidence="1">Uncharacterized protein</fullName>
    </submittedName>
</protein>
<organism evidence="1 2">
    <name type="scientific">Bradyrhizobium valentinum</name>
    <dbReference type="NCBI Taxonomy" id="1518501"/>
    <lineage>
        <taxon>Bacteria</taxon>
        <taxon>Pseudomonadati</taxon>
        <taxon>Pseudomonadota</taxon>
        <taxon>Alphaproteobacteria</taxon>
        <taxon>Hyphomicrobiales</taxon>
        <taxon>Nitrobacteraceae</taxon>
        <taxon>Bradyrhizobium</taxon>
    </lineage>
</organism>
<dbReference type="Proteomes" id="UP000051913">
    <property type="component" value="Unassembled WGS sequence"/>
</dbReference>
<evidence type="ECO:0000313" key="2">
    <source>
        <dbReference type="Proteomes" id="UP000051913"/>
    </source>
</evidence>